<dbReference type="KEGG" id="fcy:FRACYDRAFT_235922"/>
<feature type="region of interest" description="Disordered" evidence="1">
    <location>
        <begin position="74"/>
        <end position="176"/>
    </location>
</feature>
<keyword evidence="3" id="KW-1185">Reference proteome</keyword>
<proteinExistence type="predicted"/>
<evidence type="ECO:0000313" key="2">
    <source>
        <dbReference type="EMBL" id="OEU19859.1"/>
    </source>
</evidence>
<accession>A0A1E7FNW3</accession>
<feature type="compositionally biased region" description="Low complexity" evidence="1">
    <location>
        <begin position="8"/>
        <end position="25"/>
    </location>
</feature>
<feature type="region of interest" description="Disordered" evidence="1">
    <location>
        <begin position="1"/>
        <end position="25"/>
    </location>
</feature>
<dbReference type="EMBL" id="KV784355">
    <property type="protein sequence ID" value="OEU19859.1"/>
    <property type="molecule type" value="Genomic_DNA"/>
</dbReference>
<name>A0A1E7FNW3_9STRA</name>
<dbReference type="AlphaFoldDB" id="A0A1E7FNW3"/>
<feature type="compositionally biased region" description="Polar residues" evidence="1">
    <location>
        <begin position="131"/>
        <end position="140"/>
    </location>
</feature>
<dbReference type="Proteomes" id="UP000095751">
    <property type="component" value="Unassembled WGS sequence"/>
</dbReference>
<evidence type="ECO:0000313" key="3">
    <source>
        <dbReference type="Proteomes" id="UP000095751"/>
    </source>
</evidence>
<feature type="compositionally biased region" description="Low complexity" evidence="1">
    <location>
        <begin position="77"/>
        <end position="90"/>
    </location>
</feature>
<gene>
    <name evidence="2" type="ORF">FRACYDRAFT_235922</name>
</gene>
<feature type="compositionally biased region" description="Acidic residues" evidence="1">
    <location>
        <begin position="91"/>
        <end position="108"/>
    </location>
</feature>
<organism evidence="2 3">
    <name type="scientific">Fragilariopsis cylindrus CCMP1102</name>
    <dbReference type="NCBI Taxonomy" id="635003"/>
    <lineage>
        <taxon>Eukaryota</taxon>
        <taxon>Sar</taxon>
        <taxon>Stramenopiles</taxon>
        <taxon>Ochrophyta</taxon>
        <taxon>Bacillariophyta</taxon>
        <taxon>Bacillariophyceae</taxon>
        <taxon>Bacillariophycidae</taxon>
        <taxon>Bacillariales</taxon>
        <taxon>Bacillariaceae</taxon>
        <taxon>Fragilariopsis</taxon>
    </lineage>
</organism>
<dbReference type="InParanoid" id="A0A1E7FNW3"/>
<sequence length="312" mass="35695">MTTFHRIPSSSLSSSSLPNNNNNHNNKLVEITERRSARRYHNHVSSTTNNNMTNIHRCSICSMNIQTALFSTHHNMKNNQGDNSNSNSNEDSVDDEGKDYYTDDEEEEDQHHHNDDDDDDDDHLMTGPNPGLSSIISQGSKVLESSADDIQQKTRRDSLLQPHKKPSFRNPDGVADIDPRQLAEGQRILDVALDCIDHLAIQYEERGGDNSDNGLMLFGEPIMLLECEVNRNIKQAKIFYTLPYEILLDKRINQQLYEDITFKVQKQLILNGGTKLLTKLVHSKLSYYYPPRIKLYPATDNMVQKAIKEFMM</sequence>
<evidence type="ECO:0000256" key="1">
    <source>
        <dbReference type="SAM" id="MobiDB-lite"/>
    </source>
</evidence>
<reference evidence="2 3" key="1">
    <citation type="submission" date="2016-09" db="EMBL/GenBank/DDBJ databases">
        <title>Extensive genetic diversity and differential bi-allelic expression allows diatom success in the polar Southern Ocean.</title>
        <authorList>
            <consortium name="DOE Joint Genome Institute"/>
            <person name="Mock T."/>
            <person name="Otillar R.P."/>
            <person name="Strauss J."/>
            <person name="Dupont C."/>
            <person name="Frickenhaus S."/>
            <person name="Maumus F."/>
            <person name="Mcmullan M."/>
            <person name="Sanges R."/>
            <person name="Schmutz J."/>
            <person name="Toseland A."/>
            <person name="Valas R."/>
            <person name="Veluchamy A."/>
            <person name="Ward B.J."/>
            <person name="Allen A."/>
            <person name="Barry K."/>
            <person name="Falciatore A."/>
            <person name="Ferrante M."/>
            <person name="Fortunato A.E."/>
            <person name="Gloeckner G."/>
            <person name="Gruber A."/>
            <person name="Hipkin R."/>
            <person name="Janech M."/>
            <person name="Kroth P."/>
            <person name="Leese F."/>
            <person name="Lindquist E."/>
            <person name="Lyon B.R."/>
            <person name="Martin J."/>
            <person name="Mayer C."/>
            <person name="Parker M."/>
            <person name="Quesneville H."/>
            <person name="Raymond J."/>
            <person name="Uhlig C."/>
            <person name="Valentin K.U."/>
            <person name="Worden A.Z."/>
            <person name="Armbrust E.V."/>
            <person name="Bowler C."/>
            <person name="Green B."/>
            <person name="Moulton V."/>
            <person name="Van Oosterhout C."/>
            <person name="Grigoriev I."/>
        </authorList>
    </citation>
    <scope>NUCLEOTIDE SEQUENCE [LARGE SCALE GENOMIC DNA]</scope>
    <source>
        <strain evidence="2 3">CCMP1102</strain>
    </source>
</reference>
<dbReference type="OrthoDB" id="44181at2759"/>
<protein>
    <submittedName>
        <fullName evidence="2">Uncharacterized protein</fullName>
    </submittedName>
</protein>